<evidence type="ECO:0000256" key="3">
    <source>
        <dbReference type="ARBA" id="ARBA00022989"/>
    </source>
</evidence>
<dbReference type="SUPFAM" id="SSF81321">
    <property type="entry name" value="Family A G protein-coupled receptor-like"/>
    <property type="match status" value="1"/>
</dbReference>
<evidence type="ECO:0000256" key="1">
    <source>
        <dbReference type="ARBA" id="ARBA00004370"/>
    </source>
</evidence>
<feature type="transmembrane region" description="Helical" evidence="5">
    <location>
        <begin position="136"/>
        <end position="162"/>
    </location>
</feature>
<dbReference type="Gene3D" id="1.20.1070.10">
    <property type="entry name" value="Rhodopsin 7-helix transmembrane proteins"/>
    <property type="match status" value="1"/>
</dbReference>
<dbReference type="PROSITE" id="PS50262">
    <property type="entry name" value="G_PROTEIN_RECEP_F1_2"/>
    <property type="match status" value="1"/>
</dbReference>
<dbReference type="Proteomes" id="UP000887565">
    <property type="component" value="Unplaced"/>
</dbReference>
<organism evidence="7 8">
    <name type="scientific">Romanomermis culicivorax</name>
    <name type="common">Nematode worm</name>
    <dbReference type="NCBI Taxonomy" id="13658"/>
    <lineage>
        <taxon>Eukaryota</taxon>
        <taxon>Metazoa</taxon>
        <taxon>Ecdysozoa</taxon>
        <taxon>Nematoda</taxon>
        <taxon>Enoplea</taxon>
        <taxon>Dorylaimia</taxon>
        <taxon>Mermithida</taxon>
        <taxon>Mermithoidea</taxon>
        <taxon>Mermithidae</taxon>
        <taxon>Romanomermis</taxon>
    </lineage>
</organism>
<comment type="subcellular location">
    <subcellularLocation>
        <location evidence="1">Membrane</location>
    </subcellularLocation>
</comment>
<dbReference type="InterPro" id="IPR017452">
    <property type="entry name" value="GPCR_Rhodpsn_7TM"/>
</dbReference>
<name>A0A915IIT9_ROMCU</name>
<evidence type="ECO:0000313" key="8">
    <source>
        <dbReference type="WBParaSite" id="nRc.2.0.1.t13292-RA"/>
    </source>
</evidence>
<reference evidence="8" key="1">
    <citation type="submission" date="2022-11" db="UniProtKB">
        <authorList>
            <consortium name="WormBaseParasite"/>
        </authorList>
    </citation>
    <scope>IDENTIFICATION</scope>
</reference>
<accession>A0A915IIT9</accession>
<dbReference type="WBParaSite" id="nRc.2.0.1.t13292-RA">
    <property type="protein sequence ID" value="nRc.2.0.1.t13292-RA"/>
    <property type="gene ID" value="nRc.2.0.1.g13292"/>
</dbReference>
<evidence type="ECO:0000259" key="6">
    <source>
        <dbReference type="PROSITE" id="PS50262"/>
    </source>
</evidence>
<evidence type="ECO:0000256" key="4">
    <source>
        <dbReference type="ARBA" id="ARBA00023136"/>
    </source>
</evidence>
<feature type="transmembrane region" description="Helical" evidence="5">
    <location>
        <begin position="96"/>
        <end position="116"/>
    </location>
</feature>
<dbReference type="InterPro" id="IPR019430">
    <property type="entry name" value="7TM_GPCR_serpentine_rcpt_Srx"/>
</dbReference>
<dbReference type="GO" id="GO:0016020">
    <property type="term" value="C:membrane"/>
    <property type="evidence" value="ECO:0007669"/>
    <property type="project" value="UniProtKB-SubCell"/>
</dbReference>
<evidence type="ECO:0000313" key="7">
    <source>
        <dbReference type="Proteomes" id="UP000887565"/>
    </source>
</evidence>
<dbReference type="PANTHER" id="PTHR22718">
    <property type="entry name" value="SERPENTINE RECEPTOR, CLASS X"/>
    <property type="match status" value="1"/>
</dbReference>
<keyword evidence="3 5" id="KW-1133">Transmembrane helix</keyword>
<proteinExistence type="predicted"/>
<feature type="domain" description="G-protein coupled receptors family 1 profile" evidence="6">
    <location>
        <begin position="1"/>
        <end position="105"/>
    </location>
</feature>
<dbReference type="PANTHER" id="PTHR22718:SF11">
    <property type="entry name" value="7TM GPCR SERPENTINE RECEPTOR CLASS X (SRX) DOMAIN-CONTAINING PROTEIN"/>
    <property type="match status" value="1"/>
</dbReference>
<keyword evidence="4 5" id="KW-0472">Membrane</keyword>
<evidence type="ECO:0000256" key="2">
    <source>
        <dbReference type="ARBA" id="ARBA00022692"/>
    </source>
</evidence>
<evidence type="ECO:0000256" key="5">
    <source>
        <dbReference type="SAM" id="Phobius"/>
    </source>
</evidence>
<dbReference type="Pfam" id="PF10328">
    <property type="entry name" value="7TM_GPCR_Srx"/>
    <property type="match status" value="1"/>
</dbReference>
<keyword evidence="2 5" id="KW-0812">Transmembrane</keyword>
<protein>
    <submittedName>
        <fullName evidence="8">G-protein coupled receptors family 1 profile domain-containing protein</fullName>
    </submittedName>
</protein>
<keyword evidence="7" id="KW-1185">Reference proteome</keyword>
<feature type="transmembrane region" description="Helical" evidence="5">
    <location>
        <begin position="21"/>
        <end position="40"/>
    </location>
</feature>
<dbReference type="AlphaFoldDB" id="A0A915IIT9"/>
<dbReference type="CDD" id="cd00637">
    <property type="entry name" value="7tm_classA_rhodopsin-like"/>
    <property type="match status" value="1"/>
</dbReference>
<feature type="transmembrane region" description="Helical" evidence="5">
    <location>
        <begin position="60"/>
        <end position="76"/>
    </location>
</feature>
<sequence length="189" mass="21597">MHTDKTMSTSNLYRIIIHMGYSDVLQLVFNGVPAGVYSILRDDRPVYVNKVLGAVVDGAWFAYIFLSQLLAVNRFVHIFTPHKVAYIFSDRSTKVFVAFCWIVGLCFVVALCLPDVDFYYSVKISSYLYGSSPASLIVVSLNLYIDVAHSIGLIGWYFLIYVKVHLKDLLGRYLSLSMSQKRMKNRQER</sequence>
<dbReference type="OMA" id="IACWIWG"/>